<evidence type="ECO:0000313" key="6">
    <source>
        <dbReference type="Proteomes" id="UP000093080"/>
    </source>
</evidence>
<dbReference type="Pfam" id="PF00571">
    <property type="entry name" value="CBS"/>
    <property type="match status" value="2"/>
</dbReference>
<gene>
    <name evidence="5" type="ORF">DBT_0591</name>
</gene>
<dbReference type="InterPro" id="IPR005105">
    <property type="entry name" value="GlnD_Uridyltrans_N"/>
</dbReference>
<evidence type="ECO:0000256" key="1">
    <source>
        <dbReference type="ARBA" id="ARBA00023122"/>
    </source>
</evidence>
<dbReference type="InterPro" id="IPR018490">
    <property type="entry name" value="cNMP-bd_dom_sf"/>
</dbReference>
<dbReference type="SMART" id="SM00116">
    <property type="entry name" value="CBS"/>
    <property type="match status" value="2"/>
</dbReference>
<feature type="domain" description="Cyclic nucleotide-binding" evidence="3">
    <location>
        <begin position="25"/>
        <end position="146"/>
    </location>
</feature>
<dbReference type="PATRIC" id="fig|1156395.6.peg.597"/>
<dbReference type="STRING" id="1156395.DBT_0591"/>
<evidence type="ECO:0000259" key="4">
    <source>
        <dbReference type="PROSITE" id="PS51371"/>
    </source>
</evidence>
<dbReference type="SUPFAM" id="SSF54631">
    <property type="entry name" value="CBS-domain pair"/>
    <property type="match status" value="1"/>
</dbReference>
<reference evidence="5 6" key="1">
    <citation type="submission" date="2016-06" db="EMBL/GenBank/DDBJ databases">
        <title>Respiratory ammonification of nitrate coupled to the oxidation of elemental sulfur in deep-sea autotrophic thermophilic bacteria.</title>
        <authorList>
            <person name="Slobodkina G.B."/>
            <person name="Mardanov A.V."/>
            <person name="Ravin N.V."/>
            <person name="Frolova A.A."/>
            <person name="Viryasiv M.B."/>
            <person name="Chernyh N.A."/>
            <person name="Bonch-Osmolovskaya E.A."/>
            <person name="Slobodkin A.I."/>
        </authorList>
    </citation>
    <scope>NUCLEOTIDE SEQUENCE [LARGE SCALE GENOMIC DNA]</scope>
    <source>
        <strain evidence="5 6">S69</strain>
    </source>
</reference>
<dbReference type="GO" id="GO:0008773">
    <property type="term" value="F:[protein-PII] uridylyltransferase activity"/>
    <property type="evidence" value="ECO:0007669"/>
    <property type="project" value="InterPro"/>
</dbReference>
<feature type="domain" description="CBS" evidence="4">
    <location>
        <begin position="179"/>
        <end position="238"/>
    </location>
</feature>
<dbReference type="RefSeq" id="WP_067616206.1">
    <property type="nucleotide sequence ID" value="NZ_MAGO01000002.1"/>
</dbReference>
<keyword evidence="6" id="KW-1185">Reference proteome</keyword>
<feature type="domain" description="CBS" evidence="4">
    <location>
        <begin position="244"/>
        <end position="300"/>
    </location>
</feature>
<dbReference type="Gene3D" id="3.10.580.10">
    <property type="entry name" value="CBS-domain"/>
    <property type="match status" value="1"/>
</dbReference>
<dbReference type="InterPro" id="IPR018821">
    <property type="entry name" value="DUF294_put_nucleoTrafse_sb-bd"/>
</dbReference>
<dbReference type="Pfam" id="PF03445">
    <property type="entry name" value="DUF294"/>
    <property type="match status" value="1"/>
</dbReference>
<dbReference type="PROSITE" id="PS51371">
    <property type="entry name" value="CBS"/>
    <property type="match status" value="2"/>
</dbReference>
<keyword evidence="1 2" id="KW-0129">CBS domain</keyword>
<dbReference type="InterPro" id="IPR046342">
    <property type="entry name" value="CBS_dom_sf"/>
</dbReference>
<dbReference type="PROSITE" id="PS50042">
    <property type="entry name" value="CNMP_BINDING_3"/>
    <property type="match status" value="1"/>
</dbReference>
<dbReference type="PANTHER" id="PTHR43080">
    <property type="entry name" value="CBS DOMAIN-CONTAINING PROTEIN CBSX3, MITOCHONDRIAL"/>
    <property type="match status" value="1"/>
</dbReference>
<dbReference type="InterPro" id="IPR000595">
    <property type="entry name" value="cNMP-bd_dom"/>
</dbReference>
<organism evidence="5 6">
    <name type="scientific">Dissulfuribacter thermophilus</name>
    <dbReference type="NCBI Taxonomy" id="1156395"/>
    <lineage>
        <taxon>Bacteria</taxon>
        <taxon>Pseudomonadati</taxon>
        <taxon>Thermodesulfobacteriota</taxon>
        <taxon>Dissulfuribacteria</taxon>
        <taxon>Dissulfuribacterales</taxon>
        <taxon>Dissulfuribacteraceae</taxon>
        <taxon>Dissulfuribacter</taxon>
    </lineage>
</organism>
<dbReference type="Gene3D" id="2.60.120.10">
    <property type="entry name" value="Jelly Rolls"/>
    <property type="match status" value="1"/>
</dbReference>
<dbReference type="EMBL" id="MAGO01000002">
    <property type="protein sequence ID" value="OCC16129.1"/>
    <property type="molecule type" value="Genomic_DNA"/>
</dbReference>
<dbReference type="CDD" id="cd00038">
    <property type="entry name" value="CAP_ED"/>
    <property type="match status" value="1"/>
</dbReference>
<dbReference type="Pfam" id="PF00027">
    <property type="entry name" value="cNMP_binding"/>
    <property type="match status" value="1"/>
</dbReference>
<evidence type="ECO:0000313" key="5">
    <source>
        <dbReference type="EMBL" id="OCC16129.1"/>
    </source>
</evidence>
<protein>
    <submittedName>
        <fullName evidence="5">Putative signal-transduction protein containing cAMP-binding and CBS domains</fullName>
    </submittedName>
</protein>
<dbReference type="OrthoDB" id="9808528at2"/>
<accession>A0A1B9F865</accession>
<dbReference type="InterPro" id="IPR051257">
    <property type="entry name" value="Diverse_CBS-Domain"/>
</dbReference>
<name>A0A1B9F865_9BACT</name>
<dbReference type="CDD" id="cd05401">
    <property type="entry name" value="NT_GlnE_GlnD_like"/>
    <property type="match status" value="1"/>
</dbReference>
<dbReference type="Pfam" id="PF10335">
    <property type="entry name" value="DUF294_C"/>
    <property type="match status" value="1"/>
</dbReference>
<dbReference type="InterPro" id="IPR000644">
    <property type="entry name" value="CBS_dom"/>
</dbReference>
<dbReference type="SMART" id="SM00100">
    <property type="entry name" value="cNMP"/>
    <property type="match status" value="1"/>
</dbReference>
<evidence type="ECO:0000259" key="3">
    <source>
        <dbReference type="PROSITE" id="PS50042"/>
    </source>
</evidence>
<dbReference type="SUPFAM" id="SSF51206">
    <property type="entry name" value="cAMP-binding domain-like"/>
    <property type="match status" value="1"/>
</dbReference>
<dbReference type="CDD" id="cd04587">
    <property type="entry name" value="CBS_pair_CAP-ED_NT_Pol-beta-like_DUF294_assoc"/>
    <property type="match status" value="1"/>
</dbReference>
<proteinExistence type="predicted"/>
<dbReference type="PANTHER" id="PTHR43080:SF2">
    <property type="entry name" value="CBS DOMAIN-CONTAINING PROTEIN"/>
    <property type="match status" value="1"/>
</dbReference>
<sequence length="642" mass="74094">MVYNKKNPHSVPPQVIIDFLKKIHPFNELPEEALKELSKDIVIDFFPRGTLIFKQDETEVSHLYLIQKGGVKLYLKDDEGDITLKDYRGEGSYIGALPIIQNSKANLNVETVEDTFCFLIEKDKFLELLEKYPKVVKFFLRSFSQKLIRTAYSELRKHKITPKSESTLYLFSVQLKDLIQRKPETIGQGESIQTAAQKMAEKHIGSLLVRGQDDAITGIVTDKDLRTKVVAKGLGFSEPVRKIMSSPVKKVSAMTVAFDALLTMMQEQVHHLAIEQEGEIIGVVTAHDIMVLQGSSPLYIFREIVSKQRIEDLYPISQKVPFIIRNLLDEGARSNNITRVITILNDLILEKLLTLLQDEMGMPPVNYCWLLMGSEGRKEQTFRTDQDNALIYEDPADEELSKAAQEYFRNFGKEAIEHLVKCGFPRCPGDIMASNPRWCQPYRTWEGYFDEWIKRPEPDEVRNATIFFDFRPGFGDLHLGRSLRDHLSKMAQKYSIFQYQLAGDCLAIRPPLTFFRNFIVEKDGEHKNRLDLKTRGIVPFVDFARLMSLRHGIKETNTLMRLQVLYEKDFISRDIFLESKDAYEFLMQLRLVHQMRLLEDGKEPDNFIDPGDLTELEKKTLKEAFSVIGRIQSFIKELYPVS</sequence>
<dbReference type="AlphaFoldDB" id="A0A1B9F865"/>
<comment type="caution">
    <text evidence="5">The sequence shown here is derived from an EMBL/GenBank/DDBJ whole genome shotgun (WGS) entry which is preliminary data.</text>
</comment>
<dbReference type="InterPro" id="IPR014710">
    <property type="entry name" value="RmlC-like_jellyroll"/>
</dbReference>
<evidence type="ECO:0000256" key="2">
    <source>
        <dbReference type="PROSITE-ProRule" id="PRU00703"/>
    </source>
</evidence>
<dbReference type="Proteomes" id="UP000093080">
    <property type="component" value="Unassembled WGS sequence"/>
</dbReference>